<dbReference type="RefSeq" id="WP_114433607.1">
    <property type="nucleotide sequence ID" value="NZ_QEIN01000317.1"/>
</dbReference>
<dbReference type="EMBL" id="QEIN01000317">
    <property type="protein sequence ID" value="RCV49645.1"/>
    <property type="molecule type" value="Genomic_DNA"/>
</dbReference>
<sequence>MERAAYRDRTTGERSINLRKQIRAAATGYGTRAAVDDGTVHVPSIRIRLRDLTRSKNTA</sequence>
<organism evidence="1 2">
    <name type="scientific">Marinitenerispora sediminis</name>
    <dbReference type="NCBI Taxonomy" id="1931232"/>
    <lineage>
        <taxon>Bacteria</taxon>
        <taxon>Bacillati</taxon>
        <taxon>Actinomycetota</taxon>
        <taxon>Actinomycetes</taxon>
        <taxon>Streptosporangiales</taxon>
        <taxon>Nocardiopsidaceae</taxon>
        <taxon>Marinitenerispora</taxon>
    </lineage>
</organism>
<evidence type="ECO:0000313" key="2">
    <source>
        <dbReference type="Proteomes" id="UP000253318"/>
    </source>
</evidence>
<dbReference type="Proteomes" id="UP000253318">
    <property type="component" value="Unassembled WGS sequence"/>
</dbReference>
<name>A0A368SYM9_9ACTN</name>
<comment type="caution">
    <text evidence="1">The sequence shown here is derived from an EMBL/GenBank/DDBJ whole genome shotgun (WGS) entry which is preliminary data.</text>
</comment>
<proteinExistence type="predicted"/>
<protein>
    <submittedName>
        <fullName evidence="1">Uncharacterized protein</fullName>
    </submittedName>
</protein>
<dbReference type="AlphaFoldDB" id="A0A368SYM9"/>
<keyword evidence="2" id="KW-1185">Reference proteome</keyword>
<gene>
    <name evidence="1" type="ORF">DEF24_25035</name>
</gene>
<reference evidence="1 2" key="1">
    <citation type="submission" date="2018-04" db="EMBL/GenBank/DDBJ databases">
        <title>Novel actinobacteria from marine sediment.</title>
        <authorList>
            <person name="Ng Z.Y."/>
            <person name="Tan G.Y.A."/>
        </authorList>
    </citation>
    <scope>NUCLEOTIDE SEQUENCE [LARGE SCALE GENOMIC DNA]</scope>
    <source>
        <strain evidence="1 2">TPS81</strain>
    </source>
</reference>
<accession>A0A368SYM9</accession>
<evidence type="ECO:0000313" key="1">
    <source>
        <dbReference type="EMBL" id="RCV49645.1"/>
    </source>
</evidence>